<accession>A0ABS2TKF6</accession>
<evidence type="ECO:0000256" key="10">
    <source>
        <dbReference type="ARBA" id="ARBA00022989"/>
    </source>
</evidence>
<keyword evidence="17" id="KW-1185">Reference proteome</keyword>
<keyword evidence="5 14" id="KW-0812">Transmembrane</keyword>
<evidence type="ECO:0000256" key="5">
    <source>
        <dbReference type="ARBA" id="ARBA00022692"/>
    </source>
</evidence>
<keyword evidence="6 14" id="KW-0479">Metal-binding</keyword>
<keyword evidence="11 14" id="KW-0482">Metalloprotease</keyword>
<keyword evidence="3 14" id="KW-1003">Cell membrane</keyword>
<dbReference type="InterPro" id="IPR016483">
    <property type="entry name" value="UCP006404_Pept_M50_CBS"/>
</dbReference>
<keyword evidence="8 14" id="KW-0378">Hydrolase</keyword>
<evidence type="ECO:0000256" key="6">
    <source>
        <dbReference type="ARBA" id="ARBA00022723"/>
    </source>
</evidence>
<feature type="transmembrane region" description="Helical" evidence="14">
    <location>
        <begin position="21"/>
        <end position="41"/>
    </location>
</feature>
<keyword evidence="12" id="KW-0129">CBS domain</keyword>
<dbReference type="PANTHER" id="PTHR39188:SF3">
    <property type="entry name" value="STAGE IV SPORULATION PROTEIN FB"/>
    <property type="match status" value="1"/>
</dbReference>
<evidence type="ECO:0000256" key="1">
    <source>
        <dbReference type="ARBA" id="ARBA00004651"/>
    </source>
</evidence>
<proteinExistence type="inferred from homology"/>
<evidence type="ECO:0000256" key="8">
    <source>
        <dbReference type="ARBA" id="ARBA00022801"/>
    </source>
</evidence>
<dbReference type="SUPFAM" id="SSF54631">
    <property type="entry name" value="CBS-domain pair"/>
    <property type="match status" value="1"/>
</dbReference>
<dbReference type="InterPro" id="IPR046342">
    <property type="entry name" value="CBS_dom_sf"/>
</dbReference>
<evidence type="ECO:0000313" key="16">
    <source>
        <dbReference type="EMBL" id="MBM9503491.1"/>
    </source>
</evidence>
<comment type="similarity">
    <text evidence="2 14">Belongs to the peptidase M50B family.</text>
</comment>
<sequence length="381" mass="40088">MNGSVTVGRIRGVPLRIHWTAPLLVIVIGVGLGSSTLPAWAPGHSSTAYRIAAIVGALLLAASLVLHEAAHALLARRSGIEVKDVTVFALGGVTRMGQATTPRTQGWVAAVGPLTSLLLGGLGFAGAVLTHDAFHWAVPAAVLAWTGWANVLLGAFNLLPAAPLDGGRVLQAIVWRLRGDRERAIRVAGRCGQVAGALMVLGGWVEFAKGGAGGLWLTVLGLFVAMAAYAEVRRSVLYDALRGVRVAEAMATPVVTGQDWLTVDRFLAETVPRTGRRVIPLTDFDGRPSGVVTVPGLLTVPTARRSEVRVRDLAVPLGRCTLAAPDDRVTDVLERGGLTPTGHVLVLDEGRVAGILTPEDITRLAQHHHRPPATPNFRKVG</sequence>
<dbReference type="PANTHER" id="PTHR39188">
    <property type="entry name" value="MEMBRANE-ASSOCIATED ZINC METALLOPROTEASE M50B"/>
    <property type="match status" value="1"/>
</dbReference>
<evidence type="ECO:0000256" key="9">
    <source>
        <dbReference type="ARBA" id="ARBA00022833"/>
    </source>
</evidence>
<gene>
    <name evidence="16" type="ORF">ITX44_02880</name>
</gene>
<feature type="transmembrane region" description="Helical" evidence="14">
    <location>
        <begin position="106"/>
        <end position="130"/>
    </location>
</feature>
<feature type="transmembrane region" description="Helical" evidence="14">
    <location>
        <begin position="187"/>
        <end position="207"/>
    </location>
</feature>
<comment type="cofactor">
    <cofactor evidence="14">
        <name>Zn(2+)</name>
        <dbReference type="ChEBI" id="CHEBI:29105"/>
    </cofactor>
    <text evidence="14">Binds 1 zinc ion per subunit.</text>
</comment>
<evidence type="ECO:0000256" key="12">
    <source>
        <dbReference type="ARBA" id="ARBA00023122"/>
    </source>
</evidence>
<keyword evidence="4 14" id="KW-0645">Protease</keyword>
<organism evidence="16 17">
    <name type="scientific">Actinacidiphila acididurans</name>
    <dbReference type="NCBI Taxonomy" id="2784346"/>
    <lineage>
        <taxon>Bacteria</taxon>
        <taxon>Bacillati</taxon>
        <taxon>Actinomycetota</taxon>
        <taxon>Actinomycetes</taxon>
        <taxon>Kitasatosporales</taxon>
        <taxon>Streptomycetaceae</taxon>
        <taxon>Actinacidiphila</taxon>
    </lineage>
</organism>
<feature type="transmembrane region" description="Helical" evidence="14">
    <location>
        <begin position="213"/>
        <end position="232"/>
    </location>
</feature>
<keyword evidence="13 14" id="KW-0472">Membrane</keyword>
<name>A0ABS2TKF6_9ACTN</name>
<evidence type="ECO:0000256" key="7">
    <source>
        <dbReference type="ARBA" id="ARBA00022737"/>
    </source>
</evidence>
<comment type="caution">
    <text evidence="16">The sequence shown here is derived from an EMBL/GenBank/DDBJ whole genome shotgun (WGS) entry which is preliminary data.</text>
</comment>
<dbReference type="GO" id="GO:0008233">
    <property type="term" value="F:peptidase activity"/>
    <property type="evidence" value="ECO:0007669"/>
    <property type="project" value="UniProtKB-KW"/>
</dbReference>
<dbReference type="InterPro" id="IPR008915">
    <property type="entry name" value="Peptidase_M50"/>
</dbReference>
<feature type="domain" description="Peptidase M50" evidence="15">
    <location>
        <begin position="57"/>
        <end position="128"/>
    </location>
</feature>
<dbReference type="EMBL" id="JADKYB010000001">
    <property type="protein sequence ID" value="MBM9503491.1"/>
    <property type="molecule type" value="Genomic_DNA"/>
</dbReference>
<evidence type="ECO:0000256" key="4">
    <source>
        <dbReference type="ARBA" id="ARBA00022670"/>
    </source>
</evidence>
<comment type="subcellular location">
    <subcellularLocation>
        <location evidence="1 14">Cell membrane</location>
        <topology evidence="1 14">Multi-pass membrane protein</topology>
    </subcellularLocation>
</comment>
<evidence type="ECO:0000256" key="11">
    <source>
        <dbReference type="ARBA" id="ARBA00023049"/>
    </source>
</evidence>
<dbReference type="GO" id="GO:0006508">
    <property type="term" value="P:proteolysis"/>
    <property type="evidence" value="ECO:0007669"/>
    <property type="project" value="UniProtKB-KW"/>
</dbReference>
<feature type="transmembrane region" description="Helical" evidence="14">
    <location>
        <begin position="47"/>
        <end position="67"/>
    </location>
</feature>
<dbReference type="Pfam" id="PF02163">
    <property type="entry name" value="Peptidase_M50"/>
    <property type="match status" value="2"/>
</dbReference>
<dbReference type="PIRSF" id="PIRSF006404">
    <property type="entry name" value="UCP006404_Pept_M50_CBS"/>
    <property type="match status" value="1"/>
</dbReference>
<evidence type="ECO:0000313" key="17">
    <source>
        <dbReference type="Proteomes" id="UP000749040"/>
    </source>
</evidence>
<evidence type="ECO:0000256" key="3">
    <source>
        <dbReference type="ARBA" id="ARBA00022475"/>
    </source>
</evidence>
<evidence type="ECO:0000256" key="14">
    <source>
        <dbReference type="PIRNR" id="PIRNR006404"/>
    </source>
</evidence>
<feature type="domain" description="Peptidase M50" evidence="15">
    <location>
        <begin position="139"/>
        <end position="182"/>
    </location>
</feature>
<protein>
    <recommendedName>
        <fullName evidence="14">Zinc metalloprotease</fullName>
    </recommendedName>
</protein>
<dbReference type="RefSeq" id="WP_205355329.1">
    <property type="nucleotide sequence ID" value="NZ_JADKYB010000001.1"/>
</dbReference>
<keyword evidence="10 14" id="KW-1133">Transmembrane helix</keyword>
<reference evidence="16 17" key="1">
    <citation type="submission" date="2021-01" db="EMBL/GenBank/DDBJ databases">
        <title>Streptomyces acididurans sp. nov., isolated from a peat swamp forest soil.</title>
        <authorList>
            <person name="Chantavorakit T."/>
            <person name="Duangmal K."/>
        </authorList>
    </citation>
    <scope>NUCLEOTIDE SEQUENCE [LARGE SCALE GENOMIC DNA]</scope>
    <source>
        <strain evidence="16 17">KK5PA1</strain>
    </source>
</reference>
<evidence type="ECO:0000256" key="2">
    <source>
        <dbReference type="ARBA" id="ARBA00007931"/>
    </source>
</evidence>
<evidence type="ECO:0000256" key="13">
    <source>
        <dbReference type="ARBA" id="ARBA00023136"/>
    </source>
</evidence>
<evidence type="ECO:0000259" key="15">
    <source>
        <dbReference type="Pfam" id="PF02163"/>
    </source>
</evidence>
<keyword evidence="9 14" id="KW-0862">Zinc</keyword>
<dbReference type="Proteomes" id="UP000749040">
    <property type="component" value="Unassembled WGS sequence"/>
</dbReference>
<keyword evidence="7" id="KW-0677">Repeat</keyword>
<dbReference type="Gene3D" id="3.10.580.10">
    <property type="entry name" value="CBS-domain"/>
    <property type="match status" value="1"/>
</dbReference>
<feature type="transmembrane region" description="Helical" evidence="14">
    <location>
        <begin position="136"/>
        <end position="159"/>
    </location>
</feature>